<feature type="domain" description="Flavin reductase like" evidence="5">
    <location>
        <begin position="24"/>
        <end position="129"/>
    </location>
</feature>
<organism evidence="6 7">
    <name type="scientific">Candidatus Schekmanbacteria bacterium RBG_16_38_11</name>
    <dbReference type="NCBI Taxonomy" id="1817880"/>
    <lineage>
        <taxon>Bacteria</taxon>
        <taxon>Candidatus Schekmaniibacteriota</taxon>
    </lineage>
</organism>
<evidence type="ECO:0000256" key="4">
    <source>
        <dbReference type="ARBA" id="ARBA00038054"/>
    </source>
</evidence>
<dbReference type="Gene3D" id="2.30.110.10">
    <property type="entry name" value="Electron Transport, Fmn-binding Protein, Chain A"/>
    <property type="match status" value="1"/>
</dbReference>
<dbReference type="Proteomes" id="UP000178435">
    <property type="component" value="Unassembled WGS sequence"/>
</dbReference>
<dbReference type="GO" id="GO:0016646">
    <property type="term" value="F:oxidoreductase activity, acting on the CH-NH group of donors, NAD or NADP as acceptor"/>
    <property type="evidence" value="ECO:0007669"/>
    <property type="project" value="UniProtKB-ARBA"/>
</dbReference>
<evidence type="ECO:0000313" key="7">
    <source>
        <dbReference type="Proteomes" id="UP000178435"/>
    </source>
</evidence>
<evidence type="ECO:0000259" key="5">
    <source>
        <dbReference type="Pfam" id="PF01613"/>
    </source>
</evidence>
<evidence type="ECO:0000256" key="2">
    <source>
        <dbReference type="ARBA" id="ARBA00022630"/>
    </source>
</evidence>
<dbReference type="EMBL" id="MGDF01000045">
    <property type="protein sequence ID" value="OGL46496.1"/>
    <property type="molecule type" value="Genomic_DNA"/>
</dbReference>
<dbReference type="InterPro" id="IPR002563">
    <property type="entry name" value="Flavin_Rdtase-like_dom"/>
</dbReference>
<comment type="similarity">
    <text evidence="4">Belongs to the flavoredoxin family.</text>
</comment>
<reference evidence="6 7" key="1">
    <citation type="journal article" date="2016" name="Nat. Commun.">
        <title>Thousands of microbial genomes shed light on interconnected biogeochemical processes in an aquifer system.</title>
        <authorList>
            <person name="Anantharaman K."/>
            <person name="Brown C.T."/>
            <person name="Hug L.A."/>
            <person name="Sharon I."/>
            <person name="Castelle C.J."/>
            <person name="Probst A.J."/>
            <person name="Thomas B.C."/>
            <person name="Singh A."/>
            <person name="Wilkins M.J."/>
            <person name="Karaoz U."/>
            <person name="Brodie E.L."/>
            <person name="Williams K.H."/>
            <person name="Hubbard S.S."/>
            <person name="Banfield J.F."/>
        </authorList>
    </citation>
    <scope>NUCLEOTIDE SEQUENCE [LARGE SCALE GENOMIC DNA]</scope>
</reference>
<dbReference type="PANTHER" id="PTHR33798:SF5">
    <property type="entry name" value="FLAVIN REDUCTASE LIKE DOMAIN-CONTAINING PROTEIN"/>
    <property type="match status" value="1"/>
</dbReference>
<dbReference type="SUPFAM" id="SSF50475">
    <property type="entry name" value="FMN-binding split barrel"/>
    <property type="match status" value="1"/>
</dbReference>
<evidence type="ECO:0000256" key="3">
    <source>
        <dbReference type="ARBA" id="ARBA00022643"/>
    </source>
</evidence>
<accession>A0A1F7RY48</accession>
<protein>
    <recommendedName>
        <fullName evidence="5">Flavin reductase like domain-containing protein</fullName>
    </recommendedName>
</protein>
<comment type="caution">
    <text evidence="6">The sequence shown here is derived from an EMBL/GenBank/DDBJ whole genome shotgun (WGS) entry which is preliminary data.</text>
</comment>
<proteinExistence type="inferred from homology"/>
<keyword evidence="3" id="KW-0288">FMN</keyword>
<comment type="cofactor">
    <cofactor evidence="1">
        <name>FMN</name>
        <dbReference type="ChEBI" id="CHEBI:58210"/>
    </cofactor>
</comment>
<dbReference type="PANTHER" id="PTHR33798">
    <property type="entry name" value="FLAVOPROTEIN OXYGENASE"/>
    <property type="match status" value="1"/>
</dbReference>
<dbReference type="AlphaFoldDB" id="A0A1F7RY48"/>
<keyword evidence="2" id="KW-0285">Flavoprotein</keyword>
<name>A0A1F7RY48_9BACT</name>
<sequence length="174" mass="19524">MNENGEVNAAPFAMCFPWNNSEKEPQLIVMAFKGWHTSQNIEKTGDFVVNWPEAHLIDAIMETGKLYPEGVNELKKANLTEIPAIKVKPPRIAECVGHYECKLNRIIPMGHAGYHIIGDVVDISINKELTGMSREERAKKIKLPIAFGAPVGEDYYFWGVPSDNIIKSKWGKAE</sequence>
<gene>
    <name evidence="6" type="ORF">A2149_07375</name>
</gene>
<dbReference type="GO" id="GO:0010181">
    <property type="term" value="F:FMN binding"/>
    <property type="evidence" value="ECO:0007669"/>
    <property type="project" value="InterPro"/>
</dbReference>
<evidence type="ECO:0000313" key="6">
    <source>
        <dbReference type="EMBL" id="OGL46496.1"/>
    </source>
</evidence>
<dbReference type="InterPro" id="IPR012349">
    <property type="entry name" value="Split_barrel_FMN-bd"/>
</dbReference>
<evidence type="ECO:0000256" key="1">
    <source>
        <dbReference type="ARBA" id="ARBA00001917"/>
    </source>
</evidence>
<dbReference type="Pfam" id="PF01613">
    <property type="entry name" value="Flavin_Reduct"/>
    <property type="match status" value="1"/>
</dbReference>